<dbReference type="STRING" id="1503961.SAMN05421736_10132"/>
<feature type="transmembrane region" description="Helical" evidence="2">
    <location>
        <begin position="6"/>
        <end position="25"/>
    </location>
</feature>
<feature type="compositionally biased region" description="Polar residues" evidence="1">
    <location>
        <begin position="90"/>
        <end position="100"/>
    </location>
</feature>
<evidence type="ECO:0000256" key="2">
    <source>
        <dbReference type="SAM" id="Phobius"/>
    </source>
</evidence>
<feature type="domain" description="Inner membrane protein YgaP-like transmembrane" evidence="3">
    <location>
        <begin position="1"/>
        <end position="68"/>
    </location>
</feature>
<keyword evidence="2" id="KW-1133">Transmembrane helix</keyword>
<protein>
    <recommendedName>
        <fullName evidence="3">Inner membrane protein YgaP-like transmembrane domain-containing protein</fullName>
    </recommendedName>
</protein>
<proteinExistence type="predicted"/>
<reference evidence="5" key="1">
    <citation type="submission" date="2016-10" db="EMBL/GenBank/DDBJ databases">
        <authorList>
            <person name="Varghese N."/>
            <person name="Submissions S."/>
        </authorList>
    </citation>
    <scope>NUCLEOTIDE SEQUENCE [LARGE SCALE GENOMIC DNA]</scope>
    <source>
        <strain evidence="5">SP</strain>
    </source>
</reference>
<dbReference type="Proteomes" id="UP000198935">
    <property type="component" value="Unassembled WGS sequence"/>
</dbReference>
<dbReference type="EMBL" id="FNPI01000001">
    <property type="protein sequence ID" value="SDX96824.1"/>
    <property type="molecule type" value="Genomic_DNA"/>
</dbReference>
<gene>
    <name evidence="4" type="ORF">SAMN05421736_10132</name>
</gene>
<organism evidence="4 5">
    <name type="scientific">Evansella caseinilytica</name>
    <dbReference type="NCBI Taxonomy" id="1503961"/>
    <lineage>
        <taxon>Bacteria</taxon>
        <taxon>Bacillati</taxon>
        <taxon>Bacillota</taxon>
        <taxon>Bacilli</taxon>
        <taxon>Bacillales</taxon>
        <taxon>Bacillaceae</taxon>
        <taxon>Evansella</taxon>
    </lineage>
</organism>
<dbReference type="AlphaFoldDB" id="A0A1H3G311"/>
<keyword evidence="2" id="KW-0812">Transmembrane</keyword>
<dbReference type="OrthoDB" id="5405951at2"/>
<dbReference type="Pfam" id="PF11127">
    <property type="entry name" value="YgaP-like_TM"/>
    <property type="match status" value="1"/>
</dbReference>
<evidence type="ECO:0000313" key="5">
    <source>
        <dbReference type="Proteomes" id="UP000198935"/>
    </source>
</evidence>
<name>A0A1H3G311_9BACI</name>
<evidence type="ECO:0000256" key="1">
    <source>
        <dbReference type="SAM" id="MobiDB-lite"/>
    </source>
</evidence>
<sequence length="100" mass="11414">MKPNIGLINAFLRITCGFTLLSWAISRLVRRPGELLSLLIAMTGAMHIAEGYTRFCPLTYLFEEINRQRHHEHHHCCHPEHDVHHHHTDSANGTEGVNPS</sequence>
<dbReference type="InterPro" id="IPR021309">
    <property type="entry name" value="YgaP-like_TM"/>
</dbReference>
<keyword evidence="5" id="KW-1185">Reference proteome</keyword>
<feature type="region of interest" description="Disordered" evidence="1">
    <location>
        <begin position="81"/>
        <end position="100"/>
    </location>
</feature>
<keyword evidence="2" id="KW-0472">Membrane</keyword>
<evidence type="ECO:0000259" key="3">
    <source>
        <dbReference type="Pfam" id="PF11127"/>
    </source>
</evidence>
<evidence type="ECO:0000313" key="4">
    <source>
        <dbReference type="EMBL" id="SDX96824.1"/>
    </source>
</evidence>
<accession>A0A1H3G311</accession>